<comment type="caution">
    <text evidence="4">The sequence shown here is derived from an EMBL/GenBank/DDBJ whole genome shotgun (WGS) entry which is preliminary data.</text>
</comment>
<reference evidence="4" key="2">
    <citation type="submission" date="2023-01" db="EMBL/GenBank/DDBJ databases">
        <title>Draft genome sequence of Algimonas porphyrae strain NBRC 108216.</title>
        <authorList>
            <person name="Sun Q."/>
            <person name="Mori K."/>
        </authorList>
    </citation>
    <scope>NUCLEOTIDE SEQUENCE</scope>
    <source>
        <strain evidence="4">NBRC 108216</strain>
    </source>
</reference>
<dbReference type="InterPro" id="IPR004629">
    <property type="entry name" value="WecG_TagA_CpsF"/>
</dbReference>
<accession>A0ABQ5V3E2</accession>
<proteinExistence type="predicted"/>
<dbReference type="Pfam" id="PF03808">
    <property type="entry name" value="Glyco_tran_WecG"/>
    <property type="match status" value="1"/>
</dbReference>
<sequence length="289" mass="32653">MAARGLTPDGLFPPAQPRGQQRRARTLPDPNDWRINPRSYEFIGAIFDPLTPLQTLQRAKWMTLRHSFRYIATPNVDHLVRLNQEPDIYRPLYEAAWLSVCDSRILEALAHLSGLPLSAVPGSSLSQQLFDNVITANDPITVIGADREIVNIVKARYGLTQVNHYEPPMGLRHKPDEVAKCAQFVADNPARYIFICVGSPQQEMIAKACLDRGDCVGFGLCVGASLDFIGGRVKRAPVWMQEARLEWLHRLASEPRRLWKRYLVEGPRIFWLYAKWALRSGKTAKQGLG</sequence>
<keyword evidence="1" id="KW-0328">Glycosyltransferase</keyword>
<dbReference type="GO" id="GO:0016740">
    <property type="term" value="F:transferase activity"/>
    <property type="evidence" value="ECO:0007669"/>
    <property type="project" value="UniProtKB-KW"/>
</dbReference>
<evidence type="ECO:0000256" key="3">
    <source>
        <dbReference type="SAM" id="MobiDB-lite"/>
    </source>
</evidence>
<dbReference type="PANTHER" id="PTHR34136:SF1">
    <property type="entry name" value="UDP-N-ACETYL-D-MANNOSAMINURONIC ACID TRANSFERASE"/>
    <property type="match status" value="1"/>
</dbReference>
<evidence type="ECO:0000313" key="5">
    <source>
        <dbReference type="Proteomes" id="UP001161390"/>
    </source>
</evidence>
<keyword evidence="5" id="KW-1185">Reference proteome</keyword>
<name>A0ABQ5V3E2_9PROT</name>
<evidence type="ECO:0000313" key="4">
    <source>
        <dbReference type="EMBL" id="GLQ22021.1"/>
    </source>
</evidence>
<reference evidence="4" key="1">
    <citation type="journal article" date="2014" name="Int. J. Syst. Evol. Microbiol.">
        <title>Complete genome of a new Firmicutes species belonging to the dominant human colonic microbiota ('Ruminococcus bicirculans') reveals two chromosomes and a selective capacity to utilize plant glucans.</title>
        <authorList>
            <consortium name="NISC Comparative Sequencing Program"/>
            <person name="Wegmann U."/>
            <person name="Louis P."/>
            <person name="Goesmann A."/>
            <person name="Henrissat B."/>
            <person name="Duncan S.H."/>
            <person name="Flint H.J."/>
        </authorList>
    </citation>
    <scope>NUCLEOTIDE SEQUENCE</scope>
    <source>
        <strain evidence="4">NBRC 108216</strain>
    </source>
</reference>
<keyword evidence="2 4" id="KW-0808">Transferase</keyword>
<dbReference type="Proteomes" id="UP001161390">
    <property type="component" value="Unassembled WGS sequence"/>
</dbReference>
<organism evidence="4 5">
    <name type="scientific">Algimonas porphyrae</name>
    <dbReference type="NCBI Taxonomy" id="1128113"/>
    <lineage>
        <taxon>Bacteria</taxon>
        <taxon>Pseudomonadati</taxon>
        <taxon>Pseudomonadota</taxon>
        <taxon>Alphaproteobacteria</taxon>
        <taxon>Maricaulales</taxon>
        <taxon>Robiginitomaculaceae</taxon>
        <taxon>Algimonas</taxon>
    </lineage>
</organism>
<dbReference type="NCBIfam" id="TIGR00696">
    <property type="entry name" value="wecG_tagA_cpsF"/>
    <property type="match status" value="1"/>
</dbReference>
<dbReference type="PANTHER" id="PTHR34136">
    <property type="match status" value="1"/>
</dbReference>
<evidence type="ECO:0000256" key="1">
    <source>
        <dbReference type="ARBA" id="ARBA00022676"/>
    </source>
</evidence>
<dbReference type="EMBL" id="BSNJ01000009">
    <property type="protein sequence ID" value="GLQ22021.1"/>
    <property type="molecule type" value="Genomic_DNA"/>
</dbReference>
<dbReference type="CDD" id="cd06533">
    <property type="entry name" value="Glyco_transf_WecG_TagA"/>
    <property type="match status" value="1"/>
</dbReference>
<protein>
    <submittedName>
        <fullName evidence="4">WecB/TagA/CpsF family glycosyl transferase</fullName>
    </submittedName>
</protein>
<feature type="region of interest" description="Disordered" evidence="3">
    <location>
        <begin position="1"/>
        <end position="30"/>
    </location>
</feature>
<evidence type="ECO:0000256" key="2">
    <source>
        <dbReference type="ARBA" id="ARBA00022679"/>
    </source>
</evidence>
<gene>
    <name evidence="4" type="ORF">GCM10007854_29760</name>
</gene>